<feature type="region of interest" description="Disordered" evidence="2">
    <location>
        <begin position="371"/>
        <end position="396"/>
    </location>
</feature>
<dbReference type="GO" id="GO:0009966">
    <property type="term" value="P:regulation of signal transduction"/>
    <property type="evidence" value="ECO:0007669"/>
    <property type="project" value="InterPro"/>
</dbReference>
<dbReference type="PANTHER" id="PTHR10933">
    <property type="entry name" value="IMMUNOGLOBULIN-BINDING PROTEIN 1"/>
    <property type="match status" value="1"/>
</dbReference>
<feature type="coiled-coil region" evidence="1">
    <location>
        <begin position="178"/>
        <end position="205"/>
    </location>
</feature>
<name>A0A0S4JC44_BODSA</name>
<feature type="compositionally biased region" description="Low complexity" evidence="2">
    <location>
        <begin position="371"/>
        <end position="381"/>
    </location>
</feature>
<accession>A0A0S4JC44</accession>
<dbReference type="GO" id="GO:0035303">
    <property type="term" value="P:regulation of dephosphorylation"/>
    <property type="evidence" value="ECO:0007669"/>
    <property type="project" value="TreeGrafter"/>
</dbReference>
<evidence type="ECO:0008006" key="5">
    <source>
        <dbReference type="Google" id="ProtNLM"/>
    </source>
</evidence>
<keyword evidence="1" id="KW-0175">Coiled coil</keyword>
<evidence type="ECO:0000256" key="1">
    <source>
        <dbReference type="SAM" id="Coils"/>
    </source>
</evidence>
<dbReference type="GO" id="GO:0005829">
    <property type="term" value="C:cytosol"/>
    <property type="evidence" value="ECO:0007669"/>
    <property type="project" value="TreeGrafter"/>
</dbReference>
<dbReference type="Proteomes" id="UP000051952">
    <property type="component" value="Unassembled WGS sequence"/>
</dbReference>
<protein>
    <recommendedName>
        <fullName evidence="5">TAP42-like protein</fullName>
    </recommendedName>
</protein>
<evidence type="ECO:0000313" key="4">
    <source>
        <dbReference type="Proteomes" id="UP000051952"/>
    </source>
</evidence>
<sequence length="424" mass="48138">MSSAPTEQQQKSVTVKEHFDHCMREYDASILDNTTLDSTSTEFQSKLVKLLADLASMWHRLEAAGALSINDELEDLTTNTIEMLMTPFVVADLHQRRLDAVEDEDEGAANGSTMAPSSSSSSTSPAVPESLNRKRAKALTVSLFYFESFLKLMIQVGITTDKDCEINCRFSPADRMRRVENHRTMTELRQQLKEAEDRVRYAAAKSKRMRLLCEADGDEYEERGGEEEEMLRDRAVKRLRWAVLFTFQQVQMTSRELQMLETLTDEQRREAVHEYQRNVEEAKRSGGLGVGRDTYTILPGGVVMTGAPQIQRRAMSQLGGNNSNTAAAIAAATAGMTYREQVRGEVYMDRNRPTMTLEEFAAMEMQEIQRQMDAQADAAARQQEEDERLGPDGIEERQRQYDMYWSNWKDENPAIGISTKGNYT</sequence>
<dbReference type="InterPro" id="IPR038511">
    <property type="entry name" value="TAP42/TAP46-like_sf"/>
</dbReference>
<dbReference type="EMBL" id="CYKH01001545">
    <property type="protein sequence ID" value="CUG87575.1"/>
    <property type="molecule type" value="Genomic_DNA"/>
</dbReference>
<reference evidence="4" key="1">
    <citation type="submission" date="2015-09" db="EMBL/GenBank/DDBJ databases">
        <authorList>
            <consortium name="Pathogen Informatics"/>
        </authorList>
    </citation>
    <scope>NUCLEOTIDE SEQUENCE [LARGE SCALE GENOMIC DNA]</scope>
    <source>
        <strain evidence="4">Lake Konstanz</strain>
    </source>
</reference>
<dbReference type="AlphaFoldDB" id="A0A0S4JC44"/>
<proteinExistence type="predicted"/>
<evidence type="ECO:0000313" key="3">
    <source>
        <dbReference type="EMBL" id="CUG87575.1"/>
    </source>
</evidence>
<dbReference type="VEuPathDB" id="TriTrypDB:BSAL_10900"/>
<feature type="compositionally biased region" description="Low complexity" evidence="2">
    <location>
        <begin position="112"/>
        <end position="126"/>
    </location>
</feature>
<keyword evidence="4" id="KW-1185">Reference proteome</keyword>
<dbReference type="InterPro" id="IPR007304">
    <property type="entry name" value="TAP46-like"/>
</dbReference>
<evidence type="ECO:0000256" key="2">
    <source>
        <dbReference type="SAM" id="MobiDB-lite"/>
    </source>
</evidence>
<gene>
    <name evidence="3" type="ORF">BSAL_10900</name>
</gene>
<dbReference type="GO" id="GO:0051721">
    <property type="term" value="F:protein phosphatase 2A binding"/>
    <property type="evidence" value="ECO:0007669"/>
    <property type="project" value="TreeGrafter"/>
</dbReference>
<dbReference type="OMA" id="RIQGPMK"/>
<feature type="region of interest" description="Disordered" evidence="2">
    <location>
        <begin position="101"/>
        <end position="131"/>
    </location>
</feature>
<dbReference type="OrthoDB" id="10261753at2759"/>
<dbReference type="Pfam" id="PF04177">
    <property type="entry name" value="TAP42"/>
    <property type="match status" value="1"/>
</dbReference>
<organism evidence="3 4">
    <name type="scientific">Bodo saltans</name>
    <name type="common">Flagellated protozoan</name>
    <dbReference type="NCBI Taxonomy" id="75058"/>
    <lineage>
        <taxon>Eukaryota</taxon>
        <taxon>Discoba</taxon>
        <taxon>Euglenozoa</taxon>
        <taxon>Kinetoplastea</taxon>
        <taxon>Metakinetoplastina</taxon>
        <taxon>Eubodonida</taxon>
        <taxon>Bodonidae</taxon>
        <taxon>Bodo</taxon>
    </lineage>
</organism>
<dbReference type="PANTHER" id="PTHR10933:SF9">
    <property type="entry name" value="IMMUNOGLOBULIN-BINDING PROTEIN 1"/>
    <property type="match status" value="1"/>
</dbReference>
<dbReference type="Gene3D" id="1.25.40.540">
    <property type="entry name" value="TAP42-like family"/>
    <property type="match status" value="1"/>
</dbReference>